<evidence type="ECO:0000256" key="6">
    <source>
        <dbReference type="PROSITE-ProRule" id="PRU00182"/>
    </source>
</evidence>
<feature type="domain" description="Pseudouridine synthase RsuA/RluA-like" evidence="7">
    <location>
        <begin position="103"/>
        <end position="257"/>
    </location>
</feature>
<dbReference type="CDD" id="cd02869">
    <property type="entry name" value="PseudoU_synth_RluA_like"/>
    <property type="match status" value="1"/>
</dbReference>
<keyword evidence="3" id="KW-0413">Isomerase</keyword>
<protein>
    <recommendedName>
        <fullName evidence="4">RNA pseudouridylate synthase</fullName>
    </recommendedName>
    <alternativeName>
        <fullName evidence="5">RNA-uridine isomerase</fullName>
    </alternativeName>
</protein>
<dbReference type="AlphaFoldDB" id="U5NG54"/>
<reference evidence="8 9" key="1">
    <citation type="journal article" date="2013" name="Genome Announc.">
        <title>Genome Sequence of Mycoplasma parvum (Formerly Eperythrozoon parvum), a Diminutive Hemoplasma of the Pig.</title>
        <authorList>
            <person name="do Nascimento N.C."/>
            <person name="Dos Santos A.P."/>
            <person name="Chu Y."/>
            <person name="Guimaraes A.M."/>
            <person name="Pagliaro A."/>
            <person name="Messick J.B."/>
        </authorList>
    </citation>
    <scope>NUCLEOTIDE SEQUENCE [LARGE SCALE GENOMIC DNA]</scope>
    <source>
        <strain evidence="8 9">Indiana</strain>
    </source>
</reference>
<dbReference type="RefSeq" id="WP_022770367.1">
    <property type="nucleotide sequence ID" value="NC_022575.1"/>
</dbReference>
<accession>U5NG54</accession>
<dbReference type="SUPFAM" id="SSF55120">
    <property type="entry name" value="Pseudouridine synthase"/>
    <property type="match status" value="1"/>
</dbReference>
<keyword evidence="9" id="KW-1185">Reference proteome</keyword>
<evidence type="ECO:0000313" key="9">
    <source>
        <dbReference type="Proteomes" id="UP000017119"/>
    </source>
</evidence>
<dbReference type="PATRIC" id="fig|1403316.3.peg.483"/>
<sequence>MKNYEELKITDYKWEGYTLWKYIKLHFPYYTKLLIIKELRLKHILLNDQISYFQYKLQFGDIIKIYLLPDLSSFKKKKNKPLEKEYLKLNTSIKSQIFFENENLIIVNKKANQIIQPDSSKKNYSLEELLQAYIKTIDSESTYRPKFIHRLDRPVEGLLIAAKNAKAHSILSKAIRERKIQKFYKAIVLGSFPLKEMQLENWILDKSTKVKVLERENYGTKFAISLVKGIKKTPNYSIVEIKLVTGRKNQIRAQLAHLGHPIAGDRKYFNKNLKKQFKEKDFNWKKQFLSSESIALFSYKLIFEDELVKVLNLGKNTFELTKEPKNWSFWIKSLSF</sequence>
<evidence type="ECO:0000256" key="5">
    <source>
        <dbReference type="ARBA" id="ARBA00033164"/>
    </source>
</evidence>
<evidence type="ECO:0000256" key="1">
    <source>
        <dbReference type="ARBA" id="ARBA00000073"/>
    </source>
</evidence>
<dbReference type="Gene3D" id="3.30.2350.10">
    <property type="entry name" value="Pseudouridine synthase"/>
    <property type="match status" value="1"/>
</dbReference>
<evidence type="ECO:0000313" key="8">
    <source>
        <dbReference type="EMBL" id="AGX89248.1"/>
    </source>
</evidence>
<dbReference type="GO" id="GO:0001522">
    <property type="term" value="P:pseudouridine synthesis"/>
    <property type="evidence" value="ECO:0007669"/>
    <property type="project" value="InterPro"/>
</dbReference>
<comment type="similarity">
    <text evidence="2">Belongs to the pseudouridine synthase RluA family.</text>
</comment>
<gene>
    <name evidence="8" type="ORF">PRV_02575</name>
</gene>
<dbReference type="KEGG" id="mpv:PRV_02575"/>
<dbReference type="GO" id="GO:0006396">
    <property type="term" value="P:RNA processing"/>
    <property type="evidence" value="ECO:0007669"/>
    <property type="project" value="UniProtKB-ARBA"/>
</dbReference>
<evidence type="ECO:0000256" key="4">
    <source>
        <dbReference type="ARBA" id="ARBA00031870"/>
    </source>
</evidence>
<dbReference type="Pfam" id="PF00849">
    <property type="entry name" value="PseudoU_synth_2"/>
    <property type="match status" value="1"/>
</dbReference>
<name>U5NG54_9MOLU</name>
<dbReference type="PANTHER" id="PTHR21600">
    <property type="entry name" value="MITOCHONDRIAL RNA PSEUDOURIDINE SYNTHASE"/>
    <property type="match status" value="1"/>
</dbReference>
<proteinExistence type="inferred from homology"/>
<comment type="catalytic activity">
    <reaction evidence="1">
        <text>a uridine in RNA = a pseudouridine in RNA</text>
        <dbReference type="Rhea" id="RHEA:48348"/>
        <dbReference type="Rhea" id="RHEA-COMP:12068"/>
        <dbReference type="Rhea" id="RHEA-COMP:12069"/>
        <dbReference type="ChEBI" id="CHEBI:65314"/>
        <dbReference type="ChEBI" id="CHEBI:65315"/>
    </reaction>
</comment>
<evidence type="ECO:0000259" key="7">
    <source>
        <dbReference type="Pfam" id="PF00849"/>
    </source>
</evidence>
<dbReference type="GO" id="GO:0003723">
    <property type="term" value="F:RNA binding"/>
    <property type="evidence" value="ECO:0007669"/>
    <property type="project" value="UniProtKB-KW"/>
</dbReference>
<dbReference type="HOGENOM" id="CLU_016902_1_0_14"/>
<dbReference type="PANTHER" id="PTHR21600:SF83">
    <property type="entry name" value="PSEUDOURIDYLATE SYNTHASE RPUSD4, MITOCHONDRIAL"/>
    <property type="match status" value="1"/>
</dbReference>
<dbReference type="InterPro" id="IPR020103">
    <property type="entry name" value="PsdUridine_synth_cat_dom_sf"/>
</dbReference>
<dbReference type="EMBL" id="CP006771">
    <property type="protein sequence ID" value="AGX89248.1"/>
    <property type="molecule type" value="Genomic_DNA"/>
</dbReference>
<evidence type="ECO:0000256" key="2">
    <source>
        <dbReference type="ARBA" id="ARBA00010876"/>
    </source>
</evidence>
<dbReference type="OrthoDB" id="9807829at2"/>
<dbReference type="Proteomes" id="UP000017119">
    <property type="component" value="Chromosome"/>
</dbReference>
<organism evidence="8 9">
    <name type="scientific">Mycoplasma parvum str. Indiana</name>
    <dbReference type="NCBI Taxonomy" id="1403316"/>
    <lineage>
        <taxon>Bacteria</taxon>
        <taxon>Bacillati</taxon>
        <taxon>Mycoplasmatota</taxon>
        <taxon>Mollicutes</taxon>
        <taxon>Mycoplasmataceae</taxon>
        <taxon>Mycoplasma</taxon>
    </lineage>
</organism>
<dbReference type="PROSITE" id="PS50889">
    <property type="entry name" value="S4"/>
    <property type="match status" value="1"/>
</dbReference>
<keyword evidence="6" id="KW-0694">RNA-binding</keyword>
<evidence type="ECO:0000256" key="3">
    <source>
        <dbReference type="ARBA" id="ARBA00023235"/>
    </source>
</evidence>
<dbReference type="STRING" id="1403316.PRV_02575"/>
<dbReference type="GO" id="GO:0009982">
    <property type="term" value="F:pseudouridine synthase activity"/>
    <property type="evidence" value="ECO:0007669"/>
    <property type="project" value="InterPro"/>
</dbReference>
<dbReference type="InterPro" id="IPR006145">
    <property type="entry name" value="PsdUridine_synth_RsuA/RluA"/>
</dbReference>
<dbReference type="InterPro" id="IPR050188">
    <property type="entry name" value="RluA_PseudoU_synthase"/>
</dbReference>
<dbReference type="GO" id="GO:0140098">
    <property type="term" value="F:catalytic activity, acting on RNA"/>
    <property type="evidence" value="ECO:0007669"/>
    <property type="project" value="UniProtKB-ARBA"/>
</dbReference>